<dbReference type="Pfam" id="PF00059">
    <property type="entry name" value="Lectin_C"/>
    <property type="match status" value="1"/>
</dbReference>
<dbReference type="PANTHER" id="PTHR22803">
    <property type="entry name" value="MANNOSE, PHOSPHOLIPASE, LECTIN RECEPTOR RELATED"/>
    <property type="match status" value="1"/>
</dbReference>
<dbReference type="InterPro" id="IPR001304">
    <property type="entry name" value="C-type_lectin-like"/>
</dbReference>
<dbReference type="InterPro" id="IPR016187">
    <property type="entry name" value="CTDL_fold"/>
</dbReference>
<dbReference type="PROSITE" id="PS50041">
    <property type="entry name" value="C_TYPE_LECTIN_2"/>
    <property type="match status" value="1"/>
</dbReference>
<reference evidence="3 4" key="1">
    <citation type="submission" date="2022-12" db="EMBL/GenBank/DDBJ databases">
        <title>Chromosome-level genome of Tegillarca granosa.</title>
        <authorList>
            <person name="Kim J."/>
        </authorList>
    </citation>
    <scope>NUCLEOTIDE SEQUENCE [LARGE SCALE GENOMIC DNA]</scope>
    <source>
        <strain evidence="3">Teg-2019</strain>
        <tissue evidence="3">Adductor muscle</tissue>
    </source>
</reference>
<dbReference type="EMBL" id="JARBDR010000183">
    <property type="protein sequence ID" value="KAJ8319624.1"/>
    <property type="molecule type" value="Genomic_DNA"/>
</dbReference>
<accession>A0ABQ9FQR8</accession>
<sequence length="82" mass="9676">MLCFLDPKKATVRYWLGGTDIAVEGHWEWASSGQQFDYTHWHPGQPDNANSNEHCLDMTGHMDFDWNDMVCTLKFYFICERE</sequence>
<dbReference type="InterPro" id="IPR018378">
    <property type="entry name" value="C-type_lectin_CS"/>
</dbReference>
<keyword evidence="4" id="KW-1185">Reference proteome</keyword>
<keyword evidence="1" id="KW-1015">Disulfide bond</keyword>
<name>A0ABQ9FQR8_TEGGR</name>
<organism evidence="3 4">
    <name type="scientific">Tegillarca granosa</name>
    <name type="common">Malaysian cockle</name>
    <name type="synonym">Anadara granosa</name>
    <dbReference type="NCBI Taxonomy" id="220873"/>
    <lineage>
        <taxon>Eukaryota</taxon>
        <taxon>Metazoa</taxon>
        <taxon>Spiralia</taxon>
        <taxon>Lophotrochozoa</taxon>
        <taxon>Mollusca</taxon>
        <taxon>Bivalvia</taxon>
        <taxon>Autobranchia</taxon>
        <taxon>Pteriomorphia</taxon>
        <taxon>Arcoida</taxon>
        <taxon>Arcoidea</taxon>
        <taxon>Arcidae</taxon>
        <taxon>Tegillarca</taxon>
    </lineage>
</organism>
<dbReference type="SUPFAM" id="SSF56436">
    <property type="entry name" value="C-type lectin-like"/>
    <property type="match status" value="1"/>
</dbReference>
<dbReference type="Proteomes" id="UP001217089">
    <property type="component" value="Unassembled WGS sequence"/>
</dbReference>
<evidence type="ECO:0000313" key="3">
    <source>
        <dbReference type="EMBL" id="KAJ8319624.1"/>
    </source>
</evidence>
<comment type="caution">
    <text evidence="3">The sequence shown here is derived from an EMBL/GenBank/DDBJ whole genome shotgun (WGS) entry which is preliminary data.</text>
</comment>
<protein>
    <recommendedName>
        <fullName evidence="2">C-type lectin domain-containing protein</fullName>
    </recommendedName>
</protein>
<dbReference type="InterPro" id="IPR016186">
    <property type="entry name" value="C-type_lectin-like/link_sf"/>
</dbReference>
<proteinExistence type="predicted"/>
<feature type="domain" description="C-type lectin" evidence="2">
    <location>
        <begin position="14"/>
        <end position="80"/>
    </location>
</feature>
<evidence type="ECO:0000259" key="2">
    <source>
        <dbReference type="PROSITE" id="PS50041"/>
    </source>
</evidence>
<dbReference type="Gene3D" id="3.10.100.10">
    <property type="entry name" value="Mannose-Binding Protein A, subunit A"/>
    <property type="match status" value="1"/>
</dbReference>
<evidence type="ECO:0000256" key="1">
    <source>
        <dbReference type="ARBA" id="ARBA00023157"/>
    </source>
</evidence>
<dbReference type="InterPro" id="IPR050111">
    <property type="entry name" value="C-type_lectin/snaclec_domain"/>
</dbReference>
<evidence type="ECO:0000313" key="4">
    <source>
        <dbReference type="Proteomes" id="UP001217089"/>
    </source>
</evidence>
<dbReference type="CDD" id="cd00037">
    <property type="entry name" value="CLECT"/>
    <property type="match status" value="1"/>
</dbReference>
<gene>
    <name evidence="3" type="ORF">KUTeg_002826</name>
</gene>
<dbReference type="PROSITE" id="PS00615">
    <property type="entry name" value="C_TYPE_LECTIN_1"/>
    <property type="match status" value="1"/>
</dbReference>